<dbReference type="PANTHER" id="PTHR30151">
    <property type="entry name" value="ALKANE SULFONATE ABC TRANSPORTER-RELATED, MEMBRANE SUBUNIT"/>
    <property type="match status" value="1"/>
</dbReference>
<sequence>MRTLRLGRGLAERIWLVAAAVIAWQVVTSTVEETYFPPPTKIISALHELWFSGPASKLFLTDKAVDDFSSSLTHLFIGWAAAGAAGVVLGAAIGRSKVAHDLLDPVLQFLRAVPPPTLLPFFIVVFQIGATMQIVTIAFGVVWPVLLNTSDGVRTVDPLQLETAKVFGVSRFRRLLVVILPAAAPKIFAGLRVALSFALILMVISEIVGSTSGIGAELLNAQRTFEMPAMWAGIVMLGVLGLLFNGLFMLLERRLLSWHAGARRLTS</sequence>
<dbReference type="GO" id="GO:0005886">
    <property type="term" value="C:plasma membrane"/>
    <property type="evidence" value="ECO:0007669"/>
    <property type="project" value="UniProtKB-SubCell"/>
</dbReference>
<dbReference type="RefSeq" id="WP_173095110.1">
    <property type="nucleotide sequence ID" value="NZ_CP053892.1"/>
</dbReference>
<feature type="transmembrane region" description="Helical" evidence="7">
    <location>
        <begin position="76"/>
        <end position="96"/>
    </location>
</feature>
<keyword evidence="5 7" id="KW-1133">Transmembrane helix</keyword>
<evidence type="ECO:0000256" key="7">
    <source>
        <dbReference type="RuleBase" id="RU363032"/>
    </source>
</evidence>
<feature type="domain" description="ABC transmembrane type-1" evidence="8">
    <location>
        <begin position="68"/>
        <end position="248"/>
    </location>
</feature>
<dbReference type="InterPro" id="IPR035906">
    <property type="entry name" value="MetI-like_sf"/>
</dbReference>
<comment type="similarity">
    <text evidence="7">Belongs to the binding-protein-dependent transport system permease family.</text>
</comment>
<dbReference type="CDD" id="cd06261">
    <property type="entry name" value="TM_PBP2"/>
    <property type="match status" value="1"/>
</dbReference>
<evidence type="ECO:0000256" key="5">
    <source>
        <dbReference type="ARBA" id="ARBA00022989"/>
    </source>
</evidence>
<keyword evidence="3" id="KW-1003">Cell membrane</keyword>
<feature type="transmembrane region" description="Helical" evidence="7">
    <location>
        <begin position="191"/>
        <end position="209"/>
    </location>
</feature>
<dbReference type="Gene3D" id="1.10.3720.10">
    <property type="entry name" value="MetI-like"/>
    <property type="match status" value="1"/>
</dbReference>
<feature type="transmembrane region" description="Helical" evidence="7">
    <location>
        <begin position="229"/>
        <end position="251"/>
    </location>
</feature>
<evidence type="ECO:0000259" key="8">
    <source>
        <dbReference type="PROSITE" id="PS50928"/>
    </source>
</evidence>
<dbReference type="EMBL" id="CP053892">
    <property type="protein sequence ID" value="QKG20732.1"/>
    <property type="molecule type" value="Genomic_DNA"/>
</dbReference>
<proteinExistence type="inferred from homology"/>
<keyword evidence="4 7" id="KW-0812">Transmembrane</keyword>
<keyword evidence="10" id="KW-1185">Reference proteome</keyword>
<name>A0A7D3VWR2_ACTVE</name>
<dbReference type="AlphaFoldDB" id="A0A7D3VWR2"/>
<keyword evidence="2 7" id="KW-0813">Transport</keyword>
<dbReference type="InterPro" id="IPR000515">
    <property type="entry name" value="MetI-like"/>
</dbReference>
<protein>
    <submittedName>
        <fullName evidence="9">ABC transporter, permease component</fullName>
    </submittedName>
</protein>
<evidence type="ECO:0000256" key="6">
    <source>
        <dbReference type="ARBA" id="ARBA00023136"/>
    </source>
</evidence>
<dbReference type="GO" id="GO:0055085">
    <property type="term" value="P:transmembrane transport"/>
    <property type="evidence" value="ECO:0007669"/>
    <property type="project" value="InterPro"/>
</dbReference>
<evidence type="ECO:0000256" key="4">
    <source>
        <dbReference type="ARBA" id="ARBA00022692"/>
    </source>
</evidence>
<evidence type="ECO:0000313" key="10">
    <source>
        <dbReference type="Proteomes" id="UP000501240"/>
    </source>
</evidence>
<dbReference type="SUPFAM" id="SSF161098">
    <property type="entry name" value="MetI-like"/>
    <property type="match status" value="1"/>
</dbReference>
<reference evidence="9 10" key="1">
    <citation type="submission" date="2020-05" db="EMBL/GenBank/DDBJ databases">
        <title>Actinomadura verrucosospora NRRL-B18236 (PFL_A860) Genome sequencing and assembly.</title>
        <authorList>
            <person name="Samborskyy M."/>
        </authorList>
    </citation>
    <scope>NUCLEOTIDE SEQUENCE [LARGE SCALE GENOMIC DNA]</scope>
    <source>
        <strain evidence="9 10">NRRL:B18236</strain>
    </source>
</reference>
<dbReference type="Pfam" id="PF00528">
    <property type="entry name" value="BPD_transp_1"/>
    <property type="match status" value="1"/>
</dbReference>
<comment type="subcellular location">
    <subcellularLocation>
        <location evidence="1 7">Cell membrane</location>
        <topology evidence="1 7">Multi-pass membrane protein</topology>
    </subcellularLocation>
</comment>
<evidence type="ECO:0000256" key="2">
    <source>
        <dbReference type="ARBA" id="ARBA00022448"/>
    </source>
</evidence>
<feature type="transmembrane region" description="Helical" evidence="7">
    <location>
        <begin position="117"/>
        <end position="146"/>
    </location>
</feature>
<evidence type="ECO:0000313" key="9">
    <source>
        <dbReference type="EMBL" id="QKG20732.1"/>
    </source>
</evidence>
<dbReference type="PANTHER" id="PTHR30151:SF0">
    <property type="entry name" value="ABC TRANSPORTER PERMEASE PROTEIN MJ0413-RELATED"/>
    <property type="match status" value="1"/>
</dbReference>
<dbReference type="Proteomes" id="UP000501240">
    <property type="component" value="Chromosome"/>
</dbReference>
<evidence type="ECO:0000256" key="3">
    <source>
        <dbReference type="ARBA" id="ARBA00022475"/>
    </source>
</evidence>
<evidence type="ECO:0000256" key="1">
    <source>
        <dbReference type="ARBA" id="ARBA00004651"/>
    </source>
</evidence>
<organism evidence="9 10">
    <name type="scientific">Actinomadura verrucosospora</name>
    <dbReference type="NCBI Taxonomy" id="46165"/>
    <lineage>
        <taxon>Bacteria</taxon>
        <taxon>Bacillati</taxon>
        <taxon>Actinomycetota</taxon>
        <taxon>Actinomycetes</taxon>
        <taxon>Streptosporangiales</taxon>
        <taxon>Thermomonosporaceae</taxon>
        <taxon>Actinomadura</taxon>
    </lineage>
</organism>
<accession>A0A7D3VWR2</accession>
<dbReference type="PROSITE" id="PS50928">
    <property type="entry name" value="ABC_TM1"/>
    <property type="match status" value="1"/>
</dbReference>
<gene>
    <name evidence="9" type="ORF">ACTIVE_2370</name>
</gene>
<keyword evidence="6 7" id="KW-0472">Membrane</keyword>